<keyword evidence="5" id="KW-0547">Nucleotide-binding</keyword>
<dbReference type="GO" id="GO:0000155">
    <property type="term" value="F:phosphorelay sensor kinase activity"/>
    <property type="evidence" value="ECO:0007669"/>
    <property type="project" value="InterPro"/>
</dbReference>
<dbReference type="SUPFAM" id="SSF55874">
    <property type="entry name" value="ATPase domain of HSP90 chaperone/DNA topoisomerase II/histidine kinase"/>
    <property type="match status" value="1"/>
</dbReference>
<feature type="region of interest" description="Disordered" evidence="9">
    <location>
        <begin position="443"/>
        <end position="475"/>
    </location>
</feature>
<evidence type="ECO:0000256" key="4">
    <source>
        <dbReference type="ARBA" id="ARBA00022679"/>
    </source>
</evidence>
<evidence type="ECO:0000256" key="5">
    <source>
        <dbReference type="ARBA" id="ARBA00022741"/>
    </source>
</evidence>
<feature type="domain" description="Histidine kinase/HSP90-like ATPase" evidence="11">
    <location>
        <begin position="352"/>
        <end position="442"/>
    </location>
</feature>
<dbReference type="GO" id="GO:0046983">
    <property type="term" value="F:protein dimerization activity"/>
    <property type="evidence" value="ECO:0007669"/>
    <property type="project" value="InterPro"/>
</dbReference>
<dbReference type="EMBL" id="AEJC01000191">
    <property type="protein sequence ID" value="EKX66779.1"/>
    <property type="molecule type" value="Genomic_DNA"/>
</dbReference>
<feature type="compositionally biased region" description="Polar residues" evidence="9">
    <location>
        <begin position="452"/>
        <end position="469"/>
    </location>
</feature>
<evidence type="ECO:0000256" key="1">
    <source>
        <dbReference type="ARBA" id="ARBA00000085"/>
    </source>
</evidence>
<evidence type="ECO:0000256" key="2">
    <source>
        <dbReference type="ARBA" id="ARBA00012438"/>
    </source>
</evidence>
<feature type="region of interest" description="Disordered" evidence="9">
    <location>
        <begin position="292"/>
        <end position="317"/>
    </location>
</feature>
<dbReference type="Gene3D" id="3.30.565.10">
    <property type="entry name" value="Histidine kinase-like ATPase, C-terminal domain"/>
    <property type="match status" value="1"/>
</dbReference>
<dbReference type="Gene3D" id="1.20.5.1930">
    <property type="match status" value="1"/>
</dbReference>
<keyword evidence="6 13" id="KW-0418">Kinase</keyword>
<comment type="caution">
    <text evidence="13">The sequence shown here is derived from an EMBL/GenBank/DDBJ whole genome shotgun (WGS) entry which is preliminary data.</text>
</comment>
<sequence length="475" mass="50984">MEKRLTTGLRMLREDLLSSEAHPLPPSVWLRWLPHGLVFLIALGITLGNIDQMEDRYHLGAEYTLLCSLAQGAAVALALWWPVPAWWASMVVTVVVALGVRIQLFHLLTGAAQFDLTVPNDLPRGNVPWPWSPPGMIAHAVILFLLALRLPTRVAVEVLALTALATYVVQGVIGAPAYSSTSTLAMALFIGVVLLGSTMRGRREARTQLVEQAGLTAEERARRTVLEERSRIARELHDVVAHHMSVISIQAQVAPHLVENPPDELKENLNGIRQNALEALTELRRVLGVLRAEDPADPDDPHGITAAAEGTAPHTPQPTLDRLDALVENTRAAGLAVTTEIHGDVRPLPPGVELSAYRIVQEALSNALRHAPGSTVRVELTHFPRGLQLRVINSRPDRPAQPSPGAGHGLLGMRERAAMLGGTLMATETSHGGFAVVAFLPRNGAPGADMSPRTTSGTSPATAGLSPDTTGEETP</sequence>
<evidence type="ECO:0000256" key="7">
    <source>
        <dbReference type="ARBA" id="ARBA00022840"/>
    </source>
</evidence>
<evidence type="ECO:0000259" key="11">
    <source>
        <dbReference type="Pfam" id="PF02518"/>
    </source>
</evidence>
<keyword evidence="3" id="KW-0597">Phosphoprotein</keyword>
<evidence type="ECO:0000256" key="8">
    <source>
        <dbReference type="ARBA" id="ARBA00023012"/>
    </source>
</evidence>
<reference evidence="13 14" key="1">
    <citation type="submission" date="2012-11" db="EMBL/GenBank/DDBJ databases">
        <authorList>
            <person name="Huguet-Tapia J.C."/>
            <person name="Durkin A.S."/>
            <person name="Pettis G.S."/>
            <person name="Badger J.H."/>
        </authorList>
    </citation>
    <scope>NUCLEOTIDE SEQUENCE [LARGE SCALE GENOMIC DNA]</scope>
    <source>
        <strain evidence="13 14">91-03</strain>
    </source>
</reference>
<proteinExistence type="predicted"/>
<feature type="transmembrane region" description="Helical" evidence="10">
    <location>
        <begin position="154"/>
        <end position="173"/>
    </location>
</feature>
<dbReference type="EC" id="2.7.13.3" evidence="2"/>
<dbReference type="Pfam" id="PF07730">
    <property type="entry name" value="HisKA_3"/>
    <property type="match status" value="1"/>
</dbReference>
<dbReference type="InterPro" id="IPR011712">
    <property type="entry name" value="Sig_transdc_His_kin_sub3_dim/P"/>
</dbReference>
<keyword evidence="10" id="KW-1133">Transmembrane helix</keyword>
<dbReference type="GO" id="GO:0016020">
    <property type="term" value="C:membrane"/>
    <property type="evidence" value="ECO:0007669"/>
    <property type="project" value="InterPro"/>
</dbReference>
<feature type="compositionally biased region" description="Basic and acidic residues" evidence="9">
    <location>
        <begin position="292"/>
        <end position="302"/>
    </location>
</feature>
<dbReference type="PANTHER" id="PTHR24421">
    <property type="entry name" value="NITRATE/NITRITE SENSOR PROTEIN NARX-RELATED"/>
    <property type="match status" value="1"/>
</dbReference>
<dbReference type="PANTHER" id="PTHR24421:SF10">
    <property type="entry name" value="NITRATE_NITRITE SENSOR PROTEIN NARQ"/>
    <property type="match status" value="1"/>
</dbReference>
<dbReference type="InterPro" id="IPR050482">
    <property type="entry name" value="Sensor_HK_TwoCompSys"/>
</dbReference>
<keyword evidence="7" id="KW-0067">ATP-binding</keyword>
<dbReference type="GO" id="GO:0005524">
    <property type="term" value="F:ATP binding"/>
    <property type="evidence" value="ECO:0007669"/>
    <property type="project" value="UniProtKB-KW"/>
</dbReference>
<evidence type="ECO:0000256" key="10">
    <source>
        <dbReference type="SAM" id="Phobius"/>
    </source>
</evidence>
<gene>
    <name evidence="13" type="ORF">STRIP9103_05326</name>
</gene>
<feature type="transmembrane region" description="Helical" evidence="10">
    <location>
        <begin position="32"/>
        <end position="51"/>
    </location>
</feature>
<keyword evidence="10" id="KW-0472">Membrane</keyword>
<dbReference type="AlphaFoldDB" id="L1L1Y0"/>
<evidence type="ECO:0000313" key="13">
    <source>
        <dbReference type="EMBL" id="EKX66779.1"/>
    </source>
</evidence>
<dbReference type="CDD" id="cd16917">
    <property type="entry name" value="HATPase_UhpB-NarQ-NarX-like"/>
    <property type="match status" value="1"/>
</dbReference>
<keyword evidence="8" id="KW-0902">Two-component regulatory system</keyword>
<name>L1L1Y0_9ACTN</name>
<dbReference type="Proteomes" id="UP000010411">
    <property type="component" value="Unassembled WGS sequence"/>
</dbReference>
<feature type="domain" description="Signal transduction histidine kinase subgroup 3 dimerisation and phosphoacceptor" evidence="12">
    <location>
        <begin position="228"/>
        <end position="293"/>
    </location>
</feature>
<keyword evidence="14" id="KW-1185">Reference proteome</keyword>
<evidence type="ECO:0000259" key="12">
    <source>
        <dbReference type="Pfam" id="PF07730"/>
    </source>
</evidence>
<feature type="transmembrane region" description="Helical" evidence="10">
    <location>
        <begin position="179"/>
        <end position="196"/>
    </location>
</feature>
<dbReference type="Pfam" id="PF02518">
    <property type="entry name" value="HATPase_c"/>
    <property type="match status" value="1"/>
</dbReference>
<keyword evidence="4" id="KW-0808">Transferase</keyword>
<evidence type="ECO:0000256" key="9">
    <source>
        <dbReference type="SAM" id="MobiDB-lite"/>
    </source>
</evidence>
<protein>
    <recommendedName>
        <fullName evidence="2">histidine kinase</fullName>
        <ecNumber evidence="2">2.7.13.3</ecNumber>
    </recommendedName>
</protein>
<feature type="transmembrane region" description="Helical" evidence="10">
    <location>
        <begin position="129"/>
        <end position="147"/>
    </location>
</feature>
<comment type="catalytic activity">
    <reaction evidence="1">
        <text>ATP + protein L-histidine = ADP + protein N-phospho-L-histidine.</text>
        <dbReference type="EC" id="2.7.13.3"/>
    </reaction>
</comment>
<keyword evidence="10" id="KW-0812">Transmembrane</keyword>
<dbReference type="InterPro" id="IPR003594">
    <property type="entry name" value="HATPase_dom"/>
</dbReference>
<evidence type="ECO:0000256" key="3">
    <source>
        <dbReference type="ARBA" id="ARBA00022553"/>
    </source>
</evidence>
<evidence type="ECO:0000313" key="14">
    <source>
        <dbReference type="Proteomes" id="UP000010411"/>
    </source>
</evidence>
<evidence type="ECO:0000256" key="6">
    <source>
        <dbReference type="ARBA" id="ARBA00022777"/>
    </source>
</evidence>
<dbReference type="PATRIC" id="fig|698759.3.peg.2598"/>
<organism evidence="13 14">
    <name type="scientific">Streptomyces ipomoeae 91-03</name>
    <dbReference type="NCBI Taxonomy" id="698759"/>
    <lineage>
        <taxon>Bacteria</taxon>
        <taxon>Bacillati</taxon>
        <taxon>Actinomycetota</taxon>
        <taxon>Actinomycetes</taxon>
        <taxon>Kitasatosporales</taxon>
        <taxon>Streptomycetaceae</taxon>
        <taxon>Streptomyces</taxon>
    </lineage>
</organism>
<dbReference type="InterPro" id="IPR036890">
    <property type="entry name" value="HATPase_C_sf"/>
</dbReference>
<accession>L1L1Y0</accession>